<dbReference type="PROSITE" id="PS01124">
    <property type="entry name" value="HTH_ARAC_FAMILY_2"/>
    <property type="match status" value="1"/>
</dbReference>
<proteinExistence type="predicted"/>
<dbReference type="PROSITE" id="PS00041">
    <property type="entry name" value="HTH_ARAC_FAMILY_1"/>
    <property type="match status" value="1"/>
</dbReference>
<evidence type="ECO:0000256" key="1">
    <source>
        <dbReference type="ARBA" id="ARBA00023015"/>
    </source>
</evidence>
<dbReference type="InterPro" id="IPR018062">
    <property type="entry name" value="HTH_AraC-typ_CS"/>
</dbReference>
<evidence type="ECO:0000259" key="4">
    <source>
        <dbReference type="PROSITE" id="PS01124"/>
    </source>
</evidence>
<dbReference type="EMBL" id="BONE01000026">
    <property type="protein sequence ID" value="GIF73999.1"/>
    <property type="molecule type" value="Genomic_DNA"/>
</dbReference>
<evidence type="ECO:0000256" key="3">
    <source>
        <dbReference type="ARBA" id="ARBA00023163"/>
    </source>
</evidence>
<evidence type="ECO:0000313" key="5">
    <source>
        <dbReference type="EMBL" id="GIF73999.1"/>
    </source>
</evidence>
<reference evidence="5 6" key="1">
    <citation type="submission" date="2021-01" db="EMBL/GenBank/DDBJ databases">
        <title>Whole genome shotgun sequence of Asanoa siamensis NBRC 107932.</title>
        <authorList>
            <person name="Komaki H."/>
            <person name="Tamura T."/>
        </authorList>
    </citation>
    <scope>NUCLEOTIDE SEQUENCE [LARGE SCALE GENOMIC DNA]</scope>
    <source>
        <strain evidence="5 6">NBRC 107932</strain>
    </source>
</reference>
<accession>A0ABQ4CRS9</accession>
<dbReference type="Pfam" id="PF20240">
    <property type="entry name" value="DUF6597"/>
    <property type="match status" value="1"/>
</dbReference>
<protein>
    <submittedName>
        <fullName evidence="5">AraC family transcriptional regulator</fullName>
    </submittedName>
</protein>
<gene>
    <name evidence="5" type="ORF">Asi02nite_35170</name>
</gene>
<dbReference type="Pfam" id="PF12833">
    <property type="entry name" value="HTH_18"/>
    <property type="match status" value="1"/>
</dbReference>
<name>A0ABQ4CRS9_9ACTN</name>
<dbReference type="RefSeq" id="WP_203714251.1">
    <property type="nucleotide sequence ID" value="NZ_BONE01000026.1"/>
</dbReference>
<comment type="caution">
    <text evidence="5">The sequence shown here is derived from an EMBL/GenBank/DDBJ whole genome shotgun (WGS) entry which is preliminary data.</text>
</comment>
<organism evidence="5 6">
    <name type="scientific">Asanoa siamensis</name>
    <dbReference type="NCBI Taxonomy" id="926357"/>
    <lineage>
        <taxon>Bacteria</taxon>
        <taxon>Bacillati</taxon>
        <taxon>Actinomycetota</taxon>
        <taxon>Actinomycetes</taxon>
        <taxon>Micromonosporales</taxon>
        <taxon>Micromonosporaceae</taxon>
        <taxon>Asanoa</taxon>
    </lineage>
</organism>
<dbReference type="InterPro" id="IPR046532">
    <property type="entry name" value="DUF6597"/>
</dbReference>
<evidence type="ECO:0000313" key="6">
    <source>
        <dbReference type="Proteomes" id="UP000604117"/>
    </source>
</evidence>
<dbReference type="PANTHER" id="PTHR46796">
    <property type="entry name" value="HTH-TYPE TRANSCRIPTIONAL ACTIVATOR RHAS-RELATED"/>
    <property type="match status" value="1"/>
</dbReference>
<evidence type="ECO:0000256" key="2">
    <source>
        <dbReference type="ARBA" id="ARBA00023125"/>
    </source>
</evidence>
<dbReference type="InterPro" id="IPR050204">
    <property type="entry name" value="AraC_XylS_family_regulators"/>
</dbReference>
<dbReference type="SMART" id="SM00342">
    <property type="entry name" value="HTH_ARAC"/>
    <property type="match status" value="1"/>
</dbReference>
<keyword evidence="2" id="KW-0238">DNA-binding</keyword>
<dbReference type="InterPro" id="IPR018060">
    <property type="entry name" value="HTH_AraC"/>
</dbReference>
<dbReference type="PANTHER" id="PTHR46796:SF15">
    <property type="entry name" value="BLL1074 PROTEIN"/>
    <property type="match status" value="1"/>
</dbReference>
<feature type="domain" description="HTH araC/xylS-type" evidence="4">
    <location>
        <begin position="152"/>
        <end position="255"/>
    </location>
</feature>
<dbReference type="Proteomes" id="UP000604117">
    <property type="component" value="Unassembled WGS sequence"/>
</dbReference>
<keyword evidence="3" id="KW-0804">Transcription</keyword>
<sequence>MPGILHAGRAHRAFRFSTRAPAAALAPYVAHYWIIHWDLRGQAPHEQAVLTYPAVNVTFLPGRCRVTGVPRGRFTEVLTGTGRVFGVRFRPTGFRPFLGAPVATITDRFLPVDEVFPDLAADAVLAASDADAAALLDGFLTARAPAEPDPAARTVEAIAARAAEDPAVTRVDHLVDAFGVGARTMQRLFADHVGVGPKWVIRRYRLHEAAAAAAERGENLDVGALAARLGYADQAHLTRDFTAVVGEPPARYARAQPGAAPGPE</sequence>
<keyword evidence="1" id="KW-0805">Transcription regulation</keyword>
<keyword evidence="6" id="KW-1185">Reference proteome</keyword>
<dbReference type="Gene3D" id="1.10.10.60">
    <property type="entry name" value="Homeodomain-like"/>
    <property type="match status" value="1"/>
</dbReference>